<dbReference type="Pfam" id="PF15413">
    <property type="entry name" value="PH_11"/>
    <property type="match status" value="1"/>
</dbReference>
<dbReference type="Gene3D" id="2.30.29.30">
    <property type="entry name" value="Pleckstrin-homology domain (PH domain)/Phosphotyrosine-binding domain (PTB)"/>
    <property type="match status" value="1"/>
</dbReference>
<dbReference type="GO" id="GO:0016020">
    <property type="term" value="C:membrane"/>
    <property type="evidence" value="ECO:0007669"/>
    <property type="project" value="TreeGrafter"/>
</dbReference>
<evidence type="ECO:0000256" key="5">
    <source>
        <dbReference type="ARBA" id="ARBA00023055"/>
    </source>
</evidence>
<dbReference type="CDD" id="cd13294">
    <property type="entry name" value="PH_ORP_plant"/>
    <property type="match status" value="1"/>
</dbReference>
<comment type="similarity">
    <text evidence="2">Belongs to the OSBP family.</text>
</comment>
<dbReference type="Pfam" id="PF01237">
    <property type="entry name" value="Oxysterol_BP"/>
    <property type="match status" value="1"/>
</dbReference>
<dbReference type="EMBL" id="BTGU01000030">
    <property type="protein sequence ID" value="GMN49080.1"/>
    <property type="molecule type" value="Genomic_DNA"/>
</dbReference>
<evidence type="ECO:0000313" key="9">
    <source>
        <dbReference type="EMBL" id="GMN49080.1"/>
    </source>
</evidence>
<keyword evidence="6" id="KW-0446">Lipid-binding</keyword>
<evidence type="ECO:0000259" key="8">
    <source>
        <dbReference type="PROSITE" id="PS50003"/>
    </source>
</evidence>
<comment type="caution">
    <text evidence="9">The sequence shown here is derived from an EMBL/GenBank/DDBJ whole genome shotgun (WGS) entry which is preliminary data.</text>
</comment>
<gene>
    <name evidence="9" type="ORF">TIFTF001_018246</name>
</gene>
<dbReference type="SUPFAM" id="SSF50729">
    <property type="entry name" value="PH domain-like"/>
    <property type="match status" value="1"/>
</dbReference>
<dbReference type="AlphaFoldDB" id="A0AA88AC35"/>
<comment type="function">
    <text evidence="1">May be involved in the transport of sterols.</text>
</comment>
<evidence type="ECO:0000256" key="4">
    <source>
        <dbReference type="ARBA" id="ARBA00023054"/>
    </source>
</evidence>
<dbReference type="GO" id="GO:0032934">
    <property type="term" value="F:sterol binding"/>
    <property type="evidence" value="ECO:0007669"/>
    <property type="project" value="TreeGrafter"/>
</dbReference>
<dbReference type="SUPFAM" id="SSF144000">
    <property type="entry name" value="Oxysterol-binding protein-like"/>
    <property type="match status" value="1"/>
</dbReference>
<evidence type="ECO:0000256" key="6">
    <source>
        <dbReference type="ARBA" id="ARBA00023121"/>
    </source>
</evidence>
<feature type="region of interest" description="Disordered" evidence="7">
    <location>
        <begin position="1"/>
        <end position="22"/>
    </location>
</feature>
<dbReference type="Gene3D" id="3.30.70.3490">
    <property type="match status" value="1"/>
</dbReference>
<evidence type="ECO:0000256" key="7">
    <source>
        <dbReference type="SAM" id="MobiDB-lite"/>
    </source>
</evidence>
<dbReference type="FunFam" id="2.40.160.120:FF:000006">
    <property type="entry name" value="oxysterol-binding protein-related protein 1D isoform X1"/>
    <property type="match status" value="1"/>
</dbReference>
<proteinExistence type="inferred from homology"/>
<protein>
    <recommendedName>
        <fullName evidence="8">PH domain-containing protein</fullName>
    </recommendedName>
</protein>
<organism evidence="9 10">
    <name type="scientific">Ficus carica</name>
    <name type="common">Common fig</name>
    <dbReference type="NCBI Taxonomy" id="3494"/>
    <lineage>
        <taxon>Eukaryota</taxon>
        <taxon>Viridiplantae</taxon>
        <taxon>Streptophyta</taxon>
        <taxon>Embryophyta</taxon>
        <taxon>Tracheophyta</taxon>
        <taxon>Spermatophyta</taxon>
        <taxon>Magnoliopsida</taxon>
        <taxon>eudicotyledons</taxon>
        <taxon>Gunneridae</taxon>
        <taxon>Pentapetalae</taxon>
        <taxon>rosids</taxon>
        <taxon>fabids</taxon>
        <taxon>Rosales</taxon>
        <taxon>Moraceae</taxon>
        <taxon>Ficeae</taxon>
        <taxon>Ficus</taxon>
    </lineage>
</organism>
<dbReference type="InterPro" id="IPR037239">
    <property type="entry name" value="OSBP_sf"/>
</dbReference>
<dbReference type="InterPro" id="IPR000648">
    <property type="entry name" value="Oxysterol-bd"/>
</dbReference>
<sequence>MATDQRLGTWASDEWPERRAPPSLPWNLTAGEPNLTSCYCKCSLLPTLYYTSHIVSQTSGPSLRDRFPLPKLPKHPSSSKERGRPFPLNMRRAKSDRRRLDGQLLLAVLVVVSMNPLCCIAPVSIDRDRGNPVVGKSPGQQCQLGVDASIRSSVSYGSKPSLSAQVSSVGTESEKASAAAATANNEVEDAAAAPRDSKVFGGSGVGVGGCGVAGILYKWVNYGKGWRSRWFMLEDGVLSYYKVHGPDKILMSPAREKSVRVIGEDSLRHMRKANWSSNRQVGASARACKPFGEVHLKVSSIRASKSDDKRLSIFTGTKTLHLRCVSREDRAVWIEALGAAKDLFPRVLTSSDFGPSEDVVVSTEKLRSRLQQEGIGEAIIMDCESIMLSETSELQYQMKVLRHKHVLLLDTLRQLETEKIELETTVVDETKERESYGGQNRRFSDFYSVMSEGSVSDSDADNESHDGVDIETDEDDGAYFDTNDFLSSDSLRSASYRSREGTGNGCIFERDSIFSDRLRGVEKEIKIIEYPYVKRRDKLPEPKEKEKPVGLWSIIKDNIGKDLSGVCLPVYFNEPLSSLQKCFEDLEYSYLVDRALEWGKQGNELMRILNVAAFAVSGYASTEGRQCKPFNPLLGETYEADYPDKGLHFFSEKVSHHPMIVACHCEGRGWKFWADSNLKGKFWGRSIQLDPVGVLTLQFDDGETFQWSKVTTSIYNIILGKIYCDHYGTMRIKGSGTYSCKLKFKEQSIIDRNPHQVHGFVQDNKTGEKVAMLVGKWDEAMYYVLGDPTTKPKGYDPMTEAVLLWERDKDVTKTRYNLSPFAISLNELMPGLLEKLPPTDSRLRPDQRHLENGEYEMANAEKLRLEQLQRQARKLQERGWQPRWFEKDEDGCYRYKGGYWETREKKNWDGIPDIFGQSSSVDVPSCSGEEQEFF</sequence>
<feature type="region of interest" description="Disordered" evidence="7">
    <location>
        <begin position="59"/>
        <end position="89"/>
    </location>
</feature>
<keyword evidence="5" id="KW-0445">Lipid transport</keyword>
<evidence type="ECO:0000313" key="10">
    <source>
        <dbReference type="Proteomes" id="UP001187192"/>
    </source>
</evidence>
<name>A0AA88AC35_FICCA</name>
<dbReference type="InterPro" id="IPR001849">
    <property type="entry name" value="PH_domain"/>
</dbReference>
<dbReference type="SMART" id="SM00233">
    <property type="entry name" value="PH"/>
    <property type="match status" value="1"/>
</dbReference>
<dbReference type="GO" id="GO:0005829">
    <property type="term" value="C:cytosol"/>
    <property type="evidence" value="ECO:0007669"/>
    <property type="project" value="TreeGrafter"/>
</dbReference>
<keyword evidence="4" id="KW-0175">Coiled coil</keyword>
<evidence type="ECO:0000256" key="3">
    <source>
        <dbReference type="ARBA" id="ARBA00022448"/>
    </source>
</evidence>
<dbReference type="PANTHER" id="PTHR10972">
    <property type="entry name" value="OXYSTEROL-BINDING PROTEIN-RELATED"/>
    <property type="match status" value="1"/>
</dbReference>
<feature type="domain" description="PH" evidence="8">
    <location>
        <begin position="209"/>
        <end position="342"/>
    </location>
</feature>
<keyword evidence="3" id="KW-0813">Transport</keyword>
<dbReference type="PROSITE" id="PS50003">
    <property type="entry name" value="PH_DOMAIN"/>
    <property type="match status" value="1"/>
</dbReference>
<dbReference type="FunFam" id="3.30.70.3490:FF:000013">
    <property type="entry name" value="Oxysterol-binding protein-related protein 2A"/>
    <property type="match status" value="1"/>
</dbReference>
<dbReference type="Proteomes" id="UP001187192">
    <property type="component" value="Unassembled WGS sequence"/>
</dbReference>
<evidence type="ECO:0000256" key="2">
    <source>
        <dbReference type="ARBA" id="ARBA00008842"/>
    </source>
</evidence>
<accession>A0AA88AC35</accession>
<dbReference type="InterPro" id="IPR011993">
    <property type="entry name" value="PH-like_dom_sf"/>
</dbReference>
<reference evidence="9" key="1">
    <citation type="submission" date="2023-07" db="EMBL/GenBank/DDBJ databases">
        <title>draft genome sequence of fig (Ficus carica).</title>
        <authorList>
            <person name="Takahashi T."/>
            <person name="Nishimura K."/>
        </authorList>
    </citation>
    <scope>NUCLEOTIDE SEQUENCE</scope>
</reference>
<dbReference type="Gene3D" id="2.40.160.120">
    <property type="match status" value="1"/>
</dbReference>
<feature type="region of interest" description="Disordered" evidence="7">
    <location>
        <begin position="453"/>
        <end position="475"/>
    </location>
</feature>
<evidence type="ECO:0000256" key="1">
    <source>
        <dbReference type="ARBA" id="ARBA00003361"/>
    </source>
</evidence>
<keyword evidence="10" id="KW-1185">Reference proteome</keyword>
<dbReference type="GO" id="GO:0006869">
    <property type="term" value="P:lipid transport"/>
    <property type="evidence" value="ECO:0007669"/>
    <property type="project" value="UniProtKB-KW"/>
</dbReference>
<dbReference type="PANTHER" id="PTHR10972:SF67">
    <property type="entry name" value="OXYSTEROL-BINDING PROTEIN-RELATED PROTEIN 1D"/>
    <property type="match status" value="1"/>
</dbReference>